<feature type="region of interest" description="Disordered" evidence="1">
    <location>
        <begin position="41"/>
        <end position="97"/>
    </location>
</feature>
<feature type="compositionally biased region" description="Low complexity" evidence="1">
    <location>
        <begin position="41"/>
        <end position="66"/>
    </location>
</feature>
<name>T1GB23_MEGSC</name>
<dbReference type="EMBL" id="CAQQ02014782">
    <property type="status" value="NOT_ANNOTATED_CDS"/>
    <property type="molecule type" value="Genomic_DNA"/>
</dbReference>
<dbReference type="EMBL" id="CAQQ02014784">
    <property type="status" value="NOT_ANNOTATED_CDS"/>
    <property type="molecule type" value="Genomic_DNA"/>
</dbReference>
<sequence>MGPQQTTSSTRSYKIETIEDSGDEVLSAGGKTTTQIVLQTQPQTSQQQQQTQHQQQNVVQTSSTNQGASVVSQKRPAGQRSISSAQAKRIKTQSQTVVSVQQANDPLEAVGATETTTIQAVQSVTSAADKSDSEFIDLPIDLPTKSEPDYSNTEDAGDVDTAGEQETYVEDDSYGDMKYDESYFTENEDQNTTNAGPTTVSTSTPAGIKQQFGETSYTEAGESGAEAQG</sequence>
<dbReference type="HOGENOM" id="CLU_1210990_0_0_1"/>
<dbReference type="EnsemblMetazoa" id="MESCA000443-RA">
    <property type="protein sequence ID" value="MESCA000443-PA"/>
    <property type="gene ID" value="MESCA000443"/>
</dbReference>
<organism evidence="2 3">
    <name type="scientific">Megaselia scalaris</name>
    <name type="common">Humpbacked fly</name>
    <name type="synonym">Phora scalaris</name>
    <dbReference type="NCBI Taxonomy" id="36166"/>
    <lineage>
        <taxon>Eukaryota</taxon>
        <taxon>Metazoa</taxon>
        <taxon>Ecdysozoa</taxon>
        <taxon>Arthropoda</taxon>
        <taxon>Hexapoda</taxon>
        <taxon>Insecta</taxon>
        <taxon>Pterygota</taxon>
        <taxon>Neoptera</taxon>
        <taxon>Endopterygota</taxon>
        <taxon>Diptera</taxon>
        <taxon>Brachycera</taxon>
        <taxon>Muscomorpha</taxon>
        <taxon>Platypezoidea</taxon>
        <taxon>Phoridae</taxon>
        <taxon>Megaseliini</taxon>
        <taxon>Megaselia</taxon>
    </lineage>
</organism>
<feature type="compositionally biased region" description="Polar residues" evidence="1">
    <location>
        <begin position="190"/>
        <end position="205"/>
    </location>
</feature>
<feature type="region of interest" description="Disordered" evidence="1">
    <location>
        <begin position="124"/>
        <end position="229"/>
    </location>
</feature>
<reference evidence="3" key="1">
    <citation type="submission" date="2013-02" db="EMBL/GenBank/DDBJ databases">
        <authorList>
            <person name="Hughes D."/>
        </authorList>
    </citation>
    <scope>NUCLEOTIDE SEQUENCE</scope>
    <source>
        <strain>Durham</strain>
        <strain evidence="3">NC isolate 2 -- Noor lab</strain>
    </source>
</reference>
<dbReference type="EMBL" id="CAQQ02014785">
    <property type="status" value="NOT_ANNOTATED_CDS"/>
    <property type="molecule type" value="Genomic_DNA"/>
</dbReference>
<evidence type="ECO:0000313" key="2">
    <source>
        <dbReference type="EnsemblMetazoa" id="MESCA000443-PA"/>
    </source>
</evidence>
<feature type="compositionally biased region" description="Polar residues" evidence="1">
    <location>
        <begin position="1"/>
        <end position="12"/>
    </location>
</feature>
<feature type="compositionally biased region" description="Acidic residues" evidence="1">
    <location>
        <begin position="155"/>
        <end position="174"/>
    </location>
</feature>
<feature type="region of interest" description="Disordered" evidence="1">
    <location>
        <begin position="1"/>
        <end position="27"/>
    </location>
</feature>
<protein>
    <submittedName>
        <fullName evidence="2">Uncharacterized protein</fullName>
    </submittedName>
</protein>
<dbReference type="EMBL" id="CAQQ02014783">
    <property type="status" value="NOT_ANNOTATED_CDS"/>
    <property type="molecule type" value="Genomic_DNA"/>
</dbReference>
<evidence type="ECO:0000313" key="3">
    <source>
        <dbReference type="Proteomes" id="UP000015102"/>
    </source>
</evidence>
<proteinExistence type="predicted"/>
<accession>T1GB23</accession>
<dbReference type="AlphaFoldDB" id="T1GB23"/>
<dbReference type="STRING" id="36166.T1GB23"/>
<reference evidence="2" key="2">
    <citation type="submission" date="2015-06" db="UniProtKB">
        <authorList>
            <consortium name="EnsemblMetazoa"/>
        </authorList>
    </citation>
    <scope>IDENTIFICATION</scope>
</reference>
<dbReference type="Proteomes" id="UP000015102">
    <property type="component" value="Unassembled WGS sequence"/>
</dbReference>
<evidence type="ECO:0000256" key="1">
    <source>
        <dbReference type="SAM" id="MobiDB-lite"/>
    </source>
</evidence>
<keyword evidence="3" id="KW-1185">Reference proteome</keyword>